<proteinExistence type="predicted"/>
<feature type="transmembrane region" description="Helical" evidence="1">
    <location>
        <begin position="98"/>
        <end position="115"/>
    </location>
</feature>
<dbReference type="AlphaFoldDB" id="A0A967C3N6"/>
<reference evidence="3" key="1">
    <citation type="submission" date="2020-03" db="EMBL/GenBank/DDBJ databases">
        <title>Genome of Pelagibius litoralis DSM 21314T.</title>
        <authorList>
            <person name="Wang G."/>
        </authorList>
    </citation>
    <scope>NUCLEOTIDE SEQUENCE</scope>
    <source>
        <strain evidence="3">DSM 21314</strain>
    </source>
</reference>
<organism evidence="3 4">
    <name type="scientific">Pelagibius litoralis</name>
    <dbReference type="NCBI Taxonomy" id="374515"/>
    <lineage>
        <taxon>Bacteria</taxon>
        <taxon>Pseudomonadati</taxon>
        <taxon>Pseudomonadota</taxon>
        <taxon>Alphaproteobacteria</taxon>
        <taxon>Rhodospirillales</taxon>
        <taxon>Rhodovibrionaceae</taxon>
        <taxon>Pelagibius</taxon>
    </lineage>
</organism>
<keyword evidence="1" id="KW-0812">Transmembrane</keyword>
<protein>
    <recommendedName>
        <fullName evidence="2">DUF1468 domain-containing protein</fullName>
    </recommendedName>
</protein>
<feature type="transmembrane region" description="Helical" evidence="1">
    <location>
        <begin position="76"/>
        <end position="92"/>
    </location>
</feature>
<keyword evidence="4" id="KW-1185">Reference proteome</keyword>
<accession>A0A967C3N6</accession>
<feature type="domain" description="DUF1468" evidence="2">
    <location>
        <begin position="12"/>
        <end position="150"/>
    </location>
</feature>
<dbReference type="Proteomes" id="UP000761264">
    <property type="component" value="Unassembled WGS sequence"/>
</dbReference>
<dbReference type="EMBL" id="JAAQPH010000003">
    <property type="protein sequence ID" value="NIA67975.1"/>
    <property type="molecule type" value="Genomic_DNA"/>
</dbReference>
<evidence type="ECO:0000313" key="3">
    <source>
        <dbReference type="EMBL" id="NIA67975.1"/>
    </source>
</evidence>
<name>A0A967C3N6_9PROT</name>
<evidence type="ECO:0000256" key="1">
    <source>
        <dbReference type="SAM" id="Phobius"/>
    </source>
</evidence>
<dbReference type="RefSeq" id="WP_167222071.1">
    <property type="nucleotide sequence ID" value="NZ_JAAQPH010000003.1"/>
</dbReference>
<gene>
    <name evidence="3" type="ORF">HBA54_05160</name>
</gene>
<dbReference type="InterPro" id="IPR009936">
    <property type="entry name" value="DUF1468"/>
</dbReference>
<keyword evidence="1" id="KW-0472">Membrane</keyword>
<evidence type="ECO:0000259" key="2">
    <source>
        <dbReference type="Pfam" id="PF07331"/>
    </source>
</evidence>
<evidence type="ECO:0000313" key="4">
    <source>
        <dbReference type="Proteomes" id="UP000761264"/>
    </source>
</evidence>
<sequence>METLGNRTSNLIAAGIALALGAYALSQTGEMSELGAVFPTTAAIVLIIAALALALRVVLRGGKAAEQQSVWSGLEWPRLVGLSITLLAWALLLKPLGFMPAAALGLLAVGVITYRERMGLKALALHLLAGGALLAGFYGLFSVVLRVPLP</sequence>
<comment type="caution">
    <text evidence="3">The sequence shown here is derived from an EMBL/GenBank/DDBJ whole genome shotgun (WGS) entry which is preliminary data.</text>
</comment>
<keyword evidence="1" id="KW-1133">Transmembrane helix</keyword>
<dbReference type="Pfam" id="PF07331">
    <property type="entry name" value="TctB"/>
    <property type="match status" value="1"/>
</dbReference>
<feature type="transmembrane region" description="Helical" evidence="1">
    <location>
        <begin position="36"/>
        <end position="55"/>
    </location>
</feature>
<feature type="transmembrane region" description="Helical" evidence="1">
    <location>
        <begin position="122"/>
        <end position="145"/>
    </location>
</feature>